<protein>
    <submittedName>
        <fullName evidence="2">Uncharacterized protein</fullName>
    </submittedName>
</protein>
<evidence type="ECO:0000313" key="2">
    <source>
        <dbReference type="EMBL" id="CAG7826380.1"/>
    </source>
</evidence>
<dbReference type="AlphaFoldDB" id="A0A8J2PYA3"/>
<keyword evidence="3" id="KW-1185">Reference proteome</keyword>
<evidence type="ECO:0000313" key="3">
    <source>
        <dbReference type="Proteomes" id="UP000708208"/>
    </source>
</evidence>
<name>A0A8J2PYA3_9HEXA</name>
<evidence type="ECO:0000256" key="1">
    <source>
        <dbReference type="SAM" id="MobiDB-lite"/>
    </source>
</evidence>
<gene>
    <name evidence="2" type="ORF">AFUS01_LOCUS36434</name>
</gene>
<sequence>MEYQKDLAMSPVRKRRSRSRRSDEMIWNKHEHDMRMEEMKQLLDEKKRSNFCFGKRENSYRKGK</sequence>
<comment type="caution">
    <text evidence="2">The sequence shown here is derived from an EMBL/GenBank/DDBJ whole genome shotgun (WGS) entry which is preliminary data.</text>
</comment>
<organism evidence="2 3">
    <name type="scientific">Allacma fusca</name>
    <dbReference type="NCBI Taxonomy" id="39272"/>
    <lineage>
        <taxon>Eukaryota</taxon>
        <taxon>Metazoa</taxon>
        <taxon>Ecdysozoa</taxon>
        <taxon>Arthropoda</taxon>
        <taxon>Hexapoda</taxon>
        <taxon>Collembola</taxon>
        <taxon>Symphypleona</taxon>
        <taxon>Sminthuridae</taxon>
        <taxon>Allacma</taxon>
    </lineage>
</organism>
<proteinExistence type="predicted"/>
<dbReference type="Proteomes" id="UP000708208">
    <property type="component" value="Unassembled WGS sequence"/>
</dbReference>
<feature type="non-terminal residue" evidence="2">
    <location>
        <position position="1"/>
    </location>
</feature>
<reference evidence="2" key="1">
    <citation type="submission" date="2021-06" db="EMBL/GenBank/DDBJ databases">
        <authorList>
            <person name="Hodson N. C."/>
            <person name="Mongue J. A."/>
            <person name="Jaron S. K."/>
        </authorList>
    </citation>
    <scope>NUCLEOTIDE SEQUENCE</scope>
</reference>
<dbReference type="EMBL" id="CAJVCH010539576">
    <property type="protein sequence ID" value="CAG7826380.1"/>
    <property type="molecule type" value="Genomic_DNA"/>
</dbReference>
<feature type="region of interest" description="Disordered" evidence="1">
    <location>
        <begin position="1"/>
        <end position="24"/>
    </location>
</feature>
<accession>A0A8J2PYA3</accession>